<comment type="caution">
    <text evidence="1">The sequence shown here is derived from an EMBL/GenBank/DDBJ whole genome shotgun (WGS) entry which is preliminary data.</text>
</comment>
<evidence type="ECO:0000313" key="1">
    <source>
        <dbReference type="EMBL" id="OKH44784.1"/>
    </source>
</evidence>
<reference evidence="1 2" key="1">
    <citation type="submission" date="2016-11" db="EMBL/GenBank/DDBJ databases">
        <title>Draft Genome Sequences of Nine Cyanobacterial Strains from Diverse Habitats.</title>
        <authorList>
            <person name="Zhu T."/>
            <person name="Hou S."/>
            <person name="Lu X."/>
            <person name="Hess W.R."/>
        </authorList>
    </citation>
    <scope>NUCLEOTIDE SEQUENCE [LARGE SCALE GENOMIC DNA]</scope>
    <source>
        <strain evidence="1 2">NIES-30</strain>
    </source>
</reference>
<evidence type="ECO:0000313" key="2">
    <source>
        <dbReference type="Proteomes" id="UP000185557"/>
    </source>
</evidence>
<name>A0A1U7IZY0_9CYAN</name>
<keyword evidence="2" id="KW-1185">Reference proteome</keyword>
<dbReference type="Proteomes" id="UP000185557">
    <property type="component" value="Unassembled WGS sequence"/>
</dbReference>
<dbReference type="AlphaFoldDB" id="A0A1U7IZY0"/>
<dbReference type="EMBL" id="MRCG01000020">
    <property type="protein sequence ID" value="OKH44784.1"/>
    <property type="molecule type" value="Genomic_DNA"/>
</dbReference>
<protein>
    <submittedName>
        <fullName evidence="1">Uncharacterized protein</fullName>
    </submittedName>
</protein>
<sequence>MVPIFAACQRFDFQRGEAWAHYVAWSGYAHLSEVVSMDTTLCPSLIDALIDEDWNFNIHANNRVHYFRDYEYLKRRIAYDAAQHNLLALIEAPDRQLSISDAWPRAFSFCGYDILDVNNSISLLLNCGAFPSIFGPEDVNRFGLLNQFARAVEIARNLRQQFPDDFHCGDCRIWAIARYTSPA</sequence>
<accession>A0A1U7IZY0</accession>
<gene>
    <name evidence="1" type="ORF">NIES30_21350</name>
</gene>
<proteinExistence type="predicted"/>
<organism evidence="1 2">
    <name type="scientific">Phormidium tenue NIES-30</name>
    <dbReference type="NCBI Taxonomy" id="549789"/>
    <lineage>
        <taxon>Bacteria</taxon>
        <taxon>Bacillati</taxon>
        <taxon>Cyanobacteriota</taxon>
        <taxon>Cyanophyceae</taxon>
        <taxon>Oscillatoriophycideae</taxon>
        <taxon>Oscillatoriales</taxon>
        <taxon>Oscillatoriaceae</taxon>
        <taxon>Phormidium</taxon>
    </lineage>
</organism>